<dbReference type="AlphaFoldDB" id="A0A0F9NW67"/>
<keyword evidence="1" id="KW-0812">Transmembrane</keyword>
<keyword evidence="1" id="KW-1133">Transmembrane helix</keyword>
<dbReference type="EMBL" id="LAZR01006308">
    <property type="protein sequence ID" value="KKM93120.1"/>
    <property type="molecule type" value="Genomic_DNA"/>
</dbReference>
<gene>
    <name evidence="2" type="ORF">LCGC14_1211660</name>
</gene>
<proteinExistence type="predicted"/>
<comment type="caution">
    <text evidence="2">The sequence shown here is derived from an EMBL/GenBank/DDBJ whole genome shotgun (WGS) entry which is preliminary data.</text>
</comment>
<name>A0A0F9NW67_9ZZZZ</name>
<keyword evidence="1" id="KW-0472">Membrane</keyword>
<accession>A0A0F9NW67</accession>
<evidence type="ECO:0000256" key="1">
    <source>
        <dbReference type="SAM" id="Phobius"/>
    </source>
</evidence>
<sequence>MNEKKLIAFGIMSVLAIMFVTAGLVSHFVMVQADIEVQAPITLEGSLFTFNGTEILNDGENHYLLVKGWNSLGVEIPAIPVITITRDGQEITDTTGIHLAIDGGGDMHYCYDLAGDMTNVDDCDVDYVQWLTNNNNEDWFDWVGTDTYENSGFVSPIVNHGGNSWYTIEQAGGTYVNGVITLPETGVDPGLFAALLVVKADFGVTPGNYKIKVEFNPVA</sequence>
<organism evidence="2">
    <name type="scientific">marine sediment metagenome</name>
    <dbReference type="NCBI Taxonomy" id="412755"/>
    <lineage>
        <taxon>unclassified sequences</taxon>
        <taxon>metagenomes</taxon>
        <taxon>ecological metagenomes</taxon>
    </lineage>
</organism>
<evidence type="ECO:0000313" key="2">
    <source>
        <dbReference type="EMBL" id="KKM93120.1"/>
    </source>
</evidence>
<feature type="transmembrane region" description="Helical" evidence="1">
    <location>
        <begin position="7"/>
        <end position="30"/>
    </location>
</feature>
<reference evidence="2" key="1">
    <citation type="journal article" date="2015" name="Nature">
        <title>Complex archaea that bridge the gap between prokaryotes and eukaryotes.</title>
        <authorList>
            <person name="Spang A."/>
            <person name="Saw J.H."/>
            <person name="Jorgensen S.L."/>
            <person name="Zaremba-Niedzwiedzka K."/>
            <person name="Martijn J."/>
            <person name="Lind A.E."/>
            <person name="van Eijk R."/>
            <person name="Schleper C."/>
            <person name="Guy L."/>
            <person name="Ettema T.J."/>
        </authorList>
    </citation>
    <scope>NUCLEOTIDE SEQUENCE</scope>
</reference>
<protein>
    <submittedName>
        <fullName evidence="2">Uncharacterized protein</fullName>
    </submittedName>
</protein>